<comment type="similarity">
    <text evidence="1">Belongs to the Gfa family.</text>
</comment>
<dbReference type="Gene3D" id="3.90.1590.10">
    <property type="entry name" value="glutathione-dependent formaldehyde- activating enzyme (gfa)"/>
    <property type="match status" value="1"/>
</dbReference>
<dbReference type="GO" id="GO:0046872">
    <property type="term" value="F:metal ion binding"/>
    <property type="evidence" value="ECO:0007669"/>
    <property type="project" value="UniProtKB-KW"/>
</dbReference>
<dbReference type="Proteomes" id="UP000321304">
    <property type="component" value="Unassembled WGS sequence"/>
</dbReference>
<dbReference type="Pfam" id="PF04828">
    <property type="entry name" value="GFA"/>
    <property type="match status" value="1"/>
</dbReference>
<reference evidence="6 7" key="1">
    <citation type="submission" date="2019-06" db="EMBL/GenBank/DDBJ databases">
        <title>Genomic Encyclopedia of Type Strains, Phase IV (KMG-V): Genome sequencing to study the core and pangenomes of soil and plant-associated prokaryotes.</title>
        <authorList>
            <person name="Whitman W."/>
        </authorList>
    </citation>
    <scope>NUCLEOTIDE SEQUENCE [LARGE SCALE GENOMIC DNA]</scope>
    <source>
        <strain evidence="6 7">BR 10355</strain>
    </source>
</reference>
<protein>
    <recommendedName>
        <fullName evidence="5">CENP-V/GFA domain-containing protein</fullName>
    </recommendedName>
</protein>
<dbReference type="EMBL" id="VITY01000012">
    <property type="protein sequence ID" value="TWB92179.1"/>
    <property type="molecule type" value="Genomic_DNA"/>
</dbReference>
<dbReference type="PANTHER" id="PTHR33337:SF40">
    <property type="entry name" value="CENP-V_GFA DOMAIN-CONTAINING PROTEIN-RELATED"/>
    <property type="match status" value="1"/>
</dbReference>
<proteinExistence type="inferred from homology"/>
<dbReference type="RefSeq" id="WP_146990782.1">
    <property type="nucleotide sequence ID" value="NZ_VITY01000012.1"/>
</dbReference>
<evidence type="ECO:0000313" key="6">
    <source>
        <dbReference type="EMBL" id="TWB92179.1"/>
    </source>
</evidence>
<dbReference type="InterPro" id="IPR011057">
    <property type="entry name" value="Mss4-like_sf"/>
</dbReference>
<dbReference type="PANTHER" id="PTHR33337">
    <property type="entry name" value="GFA DOMAIN-CONTAINING PROTEIN"/>
    <property type="match status" value="1"/>
</dbReference>
<evidence type="ECO:0000256" key="2">
    <source>
        <dbReference type="ARBA" id="ARBA00022723"/>
    </source>
</evidence>
<comment type="caution">
    <text evidence="6">The sequence shown here is derived from an EMBL/GenBank/DDBJ whole genome shotgun (WGS) entry which is preliminary data.</text>
</comment>
<evidence type="ECO:0000256" key="4">
    <source>
        <dbReference type="ARBA" id="ARBA00023239"/>
    </source>
</evidence>
<keyword evidence="2" id="KW-0479">Metal-binding</keyword>
<feature type="domain" description="CENP-V/GFA" evidence="5">
    <location>
        <begin position="3"/>
        <end position="109"/>
    </location>
</feature>
<keyword evidence="4" id="KW-0456">Lyase</keyword>
<name>A0A560LAC3_9BRAD</name>
<sequence>MTRLATCACGQLRVTCQGEPATVALCHCLECQKRTGSTYGVAAFFSRADVEPQGEAREYSRIGGSGSPVVFHFCPNCGSSVYWEPARMPDLVAVAVGAFADPDFPAPFVAVHKQRRHGWVADI</sequence>
<gene>
    <name evidence="6" type="ORF">FBZ93_112249</name>
</gene>
<keyword evidence="7" id="KW-1185">Reference proteome</keyword>
<accession>A0A560LAC3</accession>
<evidence type="ECO:0000259" key="5">
    <source>
        <dbReference type="PROSITE" id="PS51891"/>
    </source>
</evidence>
<dbReference type="PROSITE" id="PS51891">
    <property type="entry name" value="CENP_V_GFA"/>
    <property type="match status" value="1"/>
</dbReference>
<evidence type="ECO:0000256" key="1">
    <source>
        <dbReference type="ARBA" id="ARBA00005495"/>
    </source>
</evidence>
<evidence type="ECO:0000313" key="7">
    <source>
        <dbReference type="Proteomes" id="UP000321304"/>
    </source>
</evidence>
<dbReference type="OrthoDB" id="9807246at2"/>
<dbReference type="GO" id="GO:0016846">
    <property type="term" value="F:carbon-sulfur lyase activity"/>
    <property type="evidence" value="ECO:0007669"/>
    <property type="project" value="InterPro"/>
</dbReference>
<keyword evidence="3" id="KW-0862">Zinc</keyword>
<dbReference type="SUPFAM" id="SSF51316">
    <property type="entry name" value="Mss4-like"/>
    <property type="match status" value="1"/>
</dbReference>
<dbReference type="AlphaFoldDB" id="A0A560LAC3"/>
<dbReference type="InterPro" id="IPR006913">
    <property type="entry name" value="CENP-V/GFA"/>
</dbReference>
<evidence type="ECO:0000256" key="3">
    <source>
        <dbReference type="ARBA" id="ARBA00022833"/>
    </source>
</evidence>
<organism evidence="6 7">
    <name type="scientific">Bradyrhizobium macuxiense</name>
    <dbReference type="NCBI Taxonomy" id="1755647"/>
    <lineage>
        <taxon>Bacteria</taxon>
        <taxon>Pseudomonadati</taxon>
        <taxon>Pseudomonadota</taxon>
        <taxon>Alphaproteobacteria</taxon>
        <taxon>Hyphomicrobiales</taxon>
        <taxon>Nitrobacteraceae</taxon>
        <taxon>Bradyrhizobium</taxon>
    </lineage>
</organism>